<dbReference type="InterPro" id="IPR018490">
    <property type="entry name" value="cNMP-bd_dom_sf"/>
</dbReference>
<dbReference type="NCBIfam" id="TIGR00254">
    <property type="entry name" value="GGDEF"/>
    <property type="match status" value="1"/>
</dbReference>
<dbReference type="GO" id="GO:0005886">
    <property type="term" value="C:plasma membrane"/>
    <property type="evidence" value="ECO:0007669"/>
    <property type="project" value="UniProtKB-SubCell"/>
</dbReference>
<dbReference type="Pfam" id="PF00990">
    <property type="entry name" value="GGDEF"/>
    <property type="match status" value="1"/>
</dbReference>
<dbReference type="Pfam" id="PF00027">
    <property type="entry name" value="cNMP_binding"/>
    <property type="match status" value="1"/>
</dbReference>
<dbReference type="InterPro" id="IPR000160">
    <property type="entry name" value="GGDEF_dom"/>
</dbReference>
<feature type="domain" description="Cyclic nucleotide-binding" evidence="5">
    <location>
        <begin position="18"/>
        <end position="136"/>
    </location>
</feature>
<dbReference type="CDD" id="cd00038">
    <property type="entry name" value="CAP_ED"/>
    <property type="match status" value="1"/>
</dbReference>
<organism evidence="7">
    <name type="scientific">Pseudomonas marincola</name>
    <dbReference type="NCBI Taxonomy" id="437900"/>
    <lineage>
        <taxon>Bacteria</taxon>
        <taxon>Pseudomonadati</taxon>
        <taxon>Pseudomonadota</taxon>
        <taxon>Gammaproteobacteria</taxon>
        <taxon>Pseudomonadales</taxon>
        <taxon>Pseudomonadaceae</taxon>
        <taxon>Pseudomonas</taxon>
    </lineage>
</organism>
<dbReference type="SMART" id="SM00267">
    <property type="entry name" value="GGDEF"/>
    <property type="match status" value="1"/>
</dbReference>
<evidence type="ECO:0000256" key="1">
    <source>
        <dbReference type="ARBA" id="ARBA00001946"/>
    </source>
</evidence>
<dbReference type="EMBL" id="LR215729">
    <property type="protein sequence ID" value="VEV97603.1"/>
    <property type="molecule type" value="Genomic_DNA"/>
</dbReference>
<dbReference type="SUPFAM" id="SSF51206">
    <property type="entry name" value="cAMP-binding domain-like"/>
    <property type="match status" value="1"/>
</dbReference>
<dbReference type="PROSITE" id="PS50887">
    <property type="entry name" value="GGDEF"/>
    <property type="match status" value="1"/>
</dbReference>
<dbReference type="PROSITE" id="PS50042">
    <property type="entry name" value="CNMP_BINDING_3"/>
    <property type="match status" value="1"/>
</dbReference>
<dbReference type="EC" id="2.7.7.65" evidence="3"/>
<evidence type="ECO:0000256" key="3">
    <source>
        <dbReference type="ARBA" id="ARBA00012528"/>
    </source>
</evidence>
<proteinExistence type="predicted"/>
<name>A0A653E500_9PSED</name>
<dbReference type="SMART" id="SM00100">
    <property type="entry name" value="cNMP"/>
    <property type="match status" value="1"/>
</dbReference>
<evidence type="ECO:0000256" key="4">
    <source>
        <dbReference type="ARBA" id="ARBA00034247"/>
    </source>
</evidence>
<dbReference type="Gene3D" id="3.30.70.270">
    <property type="match status" value="1"/>
</dbReference>
<comment type="subcellular location">
    <subcellularLocation>
        <location evidence="2">Cell inner membrane</location>
    </subcellularLocation>
</comment>
<comment type="catalytic activity">
    <reaction evidence="4">
        <text>2 GTP = 3',3'-c-di-GMP + 2 diphosphate</text>
        <dbReference type="Rhea" id="RHEA:24898"/>
        <dbReference type="ChEBI" id="CHEBI:33019"/>
        <dbReference type="ChEBI" id="CHEBI:37565"/>
        <dbReference type="ChEBI" id="CHEBI:58805"/>
        <dbReference type="EC" id="2.7.7.65"/>
    </reaction>
</comment>
<evidence type="ECO:0000259" key="6">
    <source>
        <dbReference type="PROSITE" id="PS50887"/>
    </source>
</evidence>
<evidence type="ECO:0000313" key="7">
    <source>
        <dbReference type="EMBL" id="VEV97603.1"/>
    </source>
</evidence>
<feature type="domain" description="GGDEF" evidence="6">
    <location>
        <begin position="181"/>
        <end position="312"/>
    </location>
</feature>
<dbReference type="GO" id="GO:0043709">
    <property type="term" value="P:cell adhesion involved in single-species biofilm formation"/>
    <property type="evidence" value="ECO:0007669"/>
    <property type="project" value="TreeGrafter"/>
</dbReference>
<dbReference type="PANTHER" id="PTHR45138">
    <property type="entry name" value="REGULATORY COMPONENTS OF SENSORY TRANSDUCTION SYSTEM"/>
    <property type="match status" value="1"/>
</dbReference>
<dbReference type="FunFam" id="3.30.70.270:FF:000001">
    <property type="entry name" value="Diguanylate cyclase domain protein"/>
    <property type="match status" value="1"/>
</dbReference>
<evidence type="ECO:0000256" key="2">
    <source>
        <dbReference type="ARBA" id="ARBA00004533"/>
    </source>
</evidence>
<dbReference type="CDD" id="cd01949">
    <property type="entry name" value="GGDEF"/>
    <property type="match status" value="1"/>
</dbReference>
<dbReference type="InterPro" id="IPR050469">
    <property type="entry name" value="Diguanylate_Cyclase"/>
</dbReference>
<dbReference type="RefSeq" id="WP_069901149.1">
    <property type="nucleotide sequence ID" value="NZ_JBALWF010000002.1"/>
</dbReference>
<dbReference type="GO" id="GO:0052621">
    <property type="term" value="F:diguanylate cyclase activity"/>
    <property type="evidence" value="ECO:0007669"/>
    <property type="project" value="UniProtKB-EC"/>
</dbReference>
<protein>
    <recommendedName>
        <fullName evidence="3">diguanylate cyclase</fullName>
        <ecNumber evidence="3">2.7.7.65</ecNumber>
    </recommendedName>
</protein>
<sequence>MKTANWQASLQTLQQLQLFSSIASHSLSAVLDEFHAYDLNKGEVLLSPAKSNPYLYVVLEGKLDVHIDSVDNLPVCTLNVGDCAGEVSFIDSACPSAYVVSKKTSRVLRLHRDAVLVLCQQSPALMQNLLQQLAKRLREGNRRLVDSELHANIDSLTGAFNRRWLNRNFQREITRCAFDKKPLSLLMLDVDYFKEYNDQHGHLAGDYALCLLSHTLRNQLRTRDCLVRYGGEEFVILLPELELQDASVIGERLRESLERIPAFYSPVGMLPGITVSIGMTLGAADDTVQSMLARADSALYRAKQAGRNCISA</sequence>
<accession>A0A653E500</accession>
<gene>
    <name evidence="7" type="ORF">PMYSY11_2558</name>
</gene>
<dbReference type="InterPro" id="IPR014710">
    <property type="entry name" value="RmlC-like_jellyroll"/>
</dbReference>
<comment type="cofactor">
    <cofactor evidence="1">
        <name>Mg(2+)</name>
        <dbReference type="ChEBI" id="CHEBI:18420"/>
    </cofactor>
</comment>
<dbReference type="InterPro" id="IPR000595">
    <property type="entry name" value="cNMP-bd_dom"/>
</dbReference>
<reference evidence="7" key="1">
    <citation type="submission" date="2019-02" db="EMBL/GenBank/DDBJ databases">
        <authorList>
            <consortium name="Genoscope - CEA"/>
            <person name="William W."/>
        </authorList>
    </citation>
    <scope>NUCLEOTIDE SEQUENCE [LARGE SCALE GENOMIC DNA]</scope>
    <source>
        <strain evidence="7">YSy11</strain>
    </source>
</reference>
<dbReference type="AlphaFoldDB" id="A0A653E500"/>
<dbReference type="SUPFAM" id="SSF55073">
    <property type="entry name" value="Nucleotide cyclase"/>
    <property type="match status" value="1"/>
</dbReference>
<dbReference type="Gene3D" id="2.60.120.10">
    <property type="entry name" value="Jelly Rolls"/>
    <property type="match status" value="1"/>
</dbReference>
<dbReference type="PANTHER" id="PTHR45138:SF9">
    <property type="entry name" value="DIGUANYLATE CYCLASE DGCM-RELATED"/>
    <property type="match status" value="1"/>
</dbReference>
<dbReference type="InterPro" id="IPR043128">
    <property type="entry name" value="Rev_trsase/Diguanyl_cyclase"/>
</dbReference>
<evidence type="ECO:0000259" key="5">
    <source>
        <dbReference type="PROSITE" id="PS50042"/>
    </source>
</evidence>
<dbReference type="GO" id="GO:1902201">
    <property type="term" value="P:negative regulation of bacterial-type flagellum-dependent cell motility"/>
    <property type="evidence" value="ECO:0007669"/>
    <property type="project" value="TreeGrafter"/>
</dbReference>
<dbReference type="InterPro" id="IPR029787">
    <property type="entry name" value="Nucleotide_cyclase"/>
</dbReference>